<dbReference type="ExpressionAtlas" id="A0A0Q3RFA3">
    <property type="expression patterns" value="differential"/>
</dbReference>
<feature type="region of interest" description="Disordered" evidence="1">
    <location>
        <begin position="220"/>
        <end position="247"/>
    </location>
</feature>
<dbReference type="Pfam" id="PF12274">
    <property type="entry name" value="DUF3615"/>
    <property type="match status" value="1"/>
</dbReference>
<evidence type="ECO:0000259" key="2">
    <source>
        <dbReference type="Pfam" id="PF12274"/>
    </source>
</evidence>
<feature type="domain" description="PIR2-like helical" evidence="3">
    <location>
        <begin position="384"/>
        <end position="496"/>
    </location>
</feature>
<dbReference type="InterPro" id="IPR046527">
    <property type="entry name" value="PIR2-like_helical"/>
</dbReference>
<dbReference type="EnsemblPlants" id="KQK11898">
    <property type="protein sequence ID" value="KQK11898"/>
    <property type="gene ID" value="BRADI_1g00370v3"/>
</dbReference>
<feature type="compositionally biased region" description="Low complexity" evidence="1">
    <location>
        <begin position="9"/>
        <end position="23"/>
    </location>
</feature>
<evidence type="ECO:0000313" key="4">
    <source>
        <dbReference type="EMBL" id="KQK11898.1"/>
    </source>
</evidence>
<evidence type="ECO:0000313" key="5">
    <source>
        <dbReference type="EnsemblPlants" id="KQK11898"/>
    </source>
</evidence>
<evidence type="ECO:0000313" key="6">
    <source>
        <dbReference type="Proteomes" id="UP000008810"/>
    </source>
</evidence>
<feature type="compositionally biased region" description="Basic and acidic residues" evidence="1">
    <location>
        <begin position="54"/>
        <end position="67"/>
    </location>
</feature>
<feature type="region of interest" description="Disordered" evidence="1">
    <location>
        <begin position="1"/>
        <end position="26"/>
    </location>
</feature>
<reference evidence="4 5" key="1">
    <citation type="journal article" date="2010" name="Nature">
        <title>Genome sequencing and analysis of the model grass Brachypodium distachyon.</title>
        <authorList>
            <consortium name="International Brachypodium Initiative"/>
        </authorList>
    </citation>
    <scope>NUCLEOTIDE SEQUENCE [LARGE SCALE GENOMIC DNA]</scope>
    <source>
        <strain evidence="4 5">Bd21</strain>
    </source>
</reference>
<dbReference type="Proteomes" id="UP000008810">
    <property type="component" value="Chromosome 1"/>
</dbReference>
<dbReference type="InterPro" id="IPR022059">
    <property type="entry name" value="DUF3615"/>
</dbReference>
<name>A0A0Q3RFA3_BRADI</name>
<feature type="region of interest" description="Disordered" evidence="1">
    <location>
        <begin position="779"/>
        <end position="800"/>
    </location>
</feature>
<dbReference type="EMBL" id="CM000880">
    <property type="protein sequence ID" value="KQK11898.1"/>
    <property type="molecule type" value="Genomic_DNA"/>
</dbReference>
<dbReference type="KEGG" id="bdi:100833245"/>
<reference evidence="5" key="3">
    <citation type="submission" date="2018-08" db="UniProtKB">
        <authorList>
            <consortium name="EnsemblPlants"/>
        </authorList>
    </citation>
    <scope>IDENTIFICATION</scope>
    <source>
        <strain evidence="5">cv. Bd21</strain>
    </source>
</reference>
<dbReference type="Gramene" id="KQK11898">
    <property type="protein sequence ID" value="KQK11898"/>
    <property type="gene ID" value="BRADI_1g00370v3"/>
</dbReference>
<feature type="domain" description="DUF3615" evidence="2">
    <location>
        <begin position="610"/>
        <end position="705"/>
    </location>
</feature>
<evidence type="ECO:0000256" key="1">
    <source>
        <dbReference type="SAM" id="MobiDB-lite"/>
    </source>
</evidence>
<accession>A0A0Q3RFA3</accession>
<dbReference type="RefSeq" id="XP_003563471.2">
    <property type="nucleotide sequence ID" value="XM_003563423.4"/>
</dbReference>
<dbReference type="Pfam" id="PF20235">
    <property type="entry name" value="PIR2-like_helical"/>
    <property type="match status" value="2"/>
</dbReference>
<dbReference type="GeneID" id="100833245"/>
<keyword evidence="6" id="KW-1185">Reference proteome</keyword>
<sequence length="800" mass="88988">MMSAPPSPGSSGSASSGPSGSASQRSHRPLRRGLISCLHSHTCLHNVAPTGGDEEARTGGDVERPLPDQDLPRAIIKLIVPFYEKAFDRLPCETMPDLVGLLTTGGFCLGLLDPVSNIILNTLALLPEDAAAAASFSPPAGKRSKRVVRNAFPISKRGLCAWHEVAARSYHSLVGFLVAYFGCLTEEQAIRYLYRANANLLLAVMLVQHDLYAEDLHAEGEEPLDPDSDRTRAALESAATSAGHPSPSTLAQVMTIRLKDDDFKLLEYLFSADGTPIMAKDAGAIHHIVMSPLYVTGTSHAIDELAFHVDLAMEAKTEVIPDTSITRTTYSFHSKPIWSMQSGLSKKKLKDCLKTAARQAILLKTPCGDNCDYLRTLNMYLHGMIHNFYIKALKLLPTPSGSLMRSFLTAGHCYGSMDPVSNIIVNSIWYYSRGSSLPLSERRKIDQYIDIFDPVALLPAQVFSLEGLTKLATFVHPQFSVVGCALETLCRAKCNFVEMFTSTTERIEISSIHEAAMAAGHPLPLQLGELHQKLVLMPDERNMLLSLIAGAQTSNTVLPVNEITTFLEAVLCTEPVLGEAPELTSKASRMVSNMRSDYEEKRSWFRSQIEKVLKDYTLKHFWGPKYKLDIILGVEKSWEGPHSRSGRHYCVNFTATSDFKLARELFFAQFWVSSERKPSICCRLPYPYVARCYYGGTTSRKIVYPDRSEYIRVDITIYGTHRVYYMLERDLVYFSPRTILEMDLVYFSPKTDVKLAEYLNHVARLPEVPGHTFGRAGLKQGGCSKIRPRPGQARPSVQRF</sequence>
<dbReference type="PANTHER" id="PTHR33120:SF54">
    <property type="entry name" value="PIR2-LIKE HELICAL DOMAIN-CONTAINING PROTEIN"/>
    <property type="match status" value="1"/>
</dbReference>
<gene>
    <name evidence="5" type="primary">LOC100833245</name>
    <name evidence="4" type="ORF">BRADI_1g00370v3</name>
</gene>
<dbReference type="OrthoDB" id="659916at2759"/>
<organism evidence="4">
    <name type="scientific">Brachypodium distachyon</name>
    <name type="common">Purple false brome</name>
    <name type="synonym">Trachynia distachya</name>
    <dbReference type="NCBI Taxonomy" id="15368"/>
    <lineage>
        <taxon>Eukaryota</taxon>
        <taxon>Viridiplantae</taxon>
        <taxon>Streptophyta</taxon>
        <taxon>Embryophyta</taxon>
        <taxon>Tracheophyta</taxon>
        <taxon>Spermatophyta</taxon>
        <taxon>Magnoliopsida</taxon>
        <taxon>Liliopsida</taxon>
        <taxon>Poales</taxon>
        <taxon>Poaceae</taxon>
        <taxon>BOP clade</taxon>
        <taxon>Pooideae</taxon>
        <taxon>Stipodae</taxon>
        <taxon>Brachypodieae</taxon>
        <taxon>Brachypodium</taxon>
    </lineage>
</organism>
<dbReference type="AlphaFoldDB" id="A0A0Q3RFA3"/>
<reference evidence="4" key="2">
    <citation type="submission" date="2017-06" db="EMBL/GenBank/DDBJ databases">
        <title>WGS assembly of Brachypodium distachyon.</title>
        <authorList>
            <consortium name="The International Brachypodium Initiative"/>
            <person name="Lucas S."/>
            <person name="Harmon-Smith M."/>
            <person name="Lail K."/>
            <person name="Tice H."/>
            <person name="Grimwood J."/>
            <person name="Bruce D."/>
            <person name="Barry K."/>
            <person name="Shu S."/>
            <person name="Lindquist E."/>
            <person name="Wang M."/>
            <person name="Pitluck S."/>
            <person name="Vogel J.P."/>
            <person name="Garvin D.F."/>
            <person name="Mockler T.C."/>
            <person name="Schmutz J."/>
            <person name="Rokhsar D."/>
            <person name="Bevan M.W."/>
        </authorList>
    </citation>
    <scope>NUCLEOTIDE SEQUENCE</scope>
    <source>
        <strain evidence="4">Bd21</strain>
    </source>
</reference>
<evidence type="ECO:0000259" key="3">
    <source>
        <dbReference type="Pfam" id="PF20235"/>
    </source>
</evidence>
<proteinExistence type="predicted"/>
<feature type="region of interest" description="Disordered" evidence="1">
    <location>
        <begin position="48"/>
        <end position="67"/>
    </location>
</feature>
<protein>
    <submittedName>
        <fullName evidence="4 5">Uncharacterized protein</fullName>
    </submittedName>
</protein>
<feature type="domain" description="PIR2-like helical" evidence="3">
    <location>
        <begin position="80"/>
        <end position="206"/>
    </location>
</feature>
<dbReference type="PANTHER" id="PTHR33120">
    <property type="entry name" value="EXPRESSED PROTEIN-RELATED"/>
    <property type="match status" value="1"/>
</dbReference>